<accession>A0A9W8A866</accession>
<gene>
    <name evidence="1" type="ORF">H4219_000756</name>
</gene>
<dbReference type="OrthoDB" id="198652at2759"/>
<dbReference type="InterPro" id="IPR027706">
    <property type="entry name" value="PGP_Pase"/>
</dbReference>
<dbReference type="InterPro" id="IPR036412">
    <property type="entry name" value="HAD-like_sf"/>
</dbReference>
<dbReference type="GO" id="GO:0032049">
    <property type="term" value="P:cardiolipin biosynthetic process"/>
    <property type="evidence" value="ECO:0007669"/>
    <property type="project" value="TreeGrafter"/>
</dbReference>
<dbReference type="SUPFAM" id="SSF56784">
    <property type="entry name" value="HAD-like"/>
    <property type="match status" value="1"/>
</dbReference>
<evidence type="ECO:0000313" key="1">
    <source>
        <dbReference type="EMBL" id="KAJ1921158.1"/>
    </source>
</evidence>
<dbReference type="GO" id="GO:0008962">
    <property type="term" value="F:phosphatidylglycerophosphatase activity"/>
    <property type="evidence" value="ECO:0007669"/>
    <property type="project" value="InterPro"/>
</dbReference>
<organism evidence="1 2">
    <name type="scientific">Mycoemilia scoparia</name>
    <dbReference type="NCBI Taxonomy" id="417184"/>
    <lineage>
        <taxon>Eukaryota</taxon>
        <taxon>Fungi</taxon>
        <taxon>Fungi incertae sedis</taxon>
        <taxon>Zoopagomycota</taxon>
        <taxon>Kickxellomycotina</taxon>
        <taxon>Kickxellomycetes</taxon>
        <taxon>Kickxellales</taxon>
        <taxon>Kickxellaceae</taxon>
        <taxon>Mycoemilia</taxon>
    </lineage>
</organism>
<sequence>MIVSNSAGTNDDKDYKHSIEIEKSLGVEVLRHQVKKPSCGDEIIKVFKDRGVASSEIASVGDRLLTDVLMGNMNGFYTIWTRQIITEKGDNPVAAKVRNIEHFIYKCISKLGVSPPSHPNRDK</sequence>
<dbReference type="Proteomes" id="UP001150538">
    <property type="component" value="Unassembled WGS sequence"/>
</dbReference>
<dbReference type="PANTHER" id="PTHR19288">
    <property type="entry name" value="4-NITROPHENYLPHOSPHATASE-RELATED"/>
    <property type="match status" value="1"/>
</dbReference>
<keyword evidence="2" id="KW-1185">Reference proteome</keyword>
<comment type="caution">
    <text evidence="1">The sequence shown here is derived from an EMBL/GenBank/DDBJ whole genome shotgun (WGS) entry which is preliminary data.</text>
</comment>
<dbReference type="Pfam" id="PF09419">
    <property type="entry name" value="PGP_phosphatase"/>
    <property type="match status" value="1"/>
</dbReference>
<reference evidence="1" key="1">
    <citation type="submission" date="2022-07" db="EMBL/GenBank/DDBJ databases">
        <title>Phylogenomic reconstructions and comparative analyses of Kickxellomycotina fungi.</title>
        <authorList>
            <person name="Reynolds N.K."/>
            <person name="Stajich J.E."/>
            <person name="Barry K."/>
            <person name="Grigoriev I.V."/>
            <person name="Crous P."/>
            <person name="Smith M.E."/>
        </authorList>
    </citation>
    <scope>NUCLEOTIDE SEQUENCE</scope>
    <source>
        <strain evidence="1">NBRC 100468</strain>
    </source>
</reference>
<dbReference type="Gene3D" id="3.40.50.1000">
    <property type="entry name" value="HAD superfamily/HAD-like"/>
    <property type="match status" value="1"/>
</dbReference>
<name>A0A9W8A866_9FUNG</name>
<dbReference type="GO" id="GO:0005739">
    <property type="term" value="C:mitochondrion"/>
    <property type="evidence" value="ECO:0007669"/>
    <property type="project" value="TreeGrafter"/>
</dbReference>
<evidence type="ECO:0000313" key="2">
    <source>
        <dbReference type="Proteomes" id="UP001150538"/>
    </source>
</evidence>
<dbReference type="EMBL" id="JANBPU010000006">
    <property type="protein sequence ID" value="KAJ1921158.1"/>
    <property type="molecule type" value="Genomic_DNA"/>
</dbReference>
<protein>
    <submittedName>
        <fullName evidence="1">Uncharacterized protein</fullName>
    </submittedName>
</protein>
<dbReference type="AlphaFoldDB" id="A0A9W8A866"/>
<dbReference type="PANTHER" id="PTHR19288:SF25">
    <property type="entry name" value="PHOSPHATIDYLGLYCEROPHOSPHATASE GEP4, MITOCHONDRIAL"/>
    <property type="match status" value="1"/>
</dbReference>
<proteinExistence type="predicted"/>
<dbReference type="InterPro" id="IPR023214">
    <property type="entry name" value="HAD_sf"/>
</dbReference>